<keyword evidence="2" id="KW-1185">Reference proteome</keyword>
<reference evidence="1" key="1">
    <citation type="journal article" date="2020" name="Stud. Mycol.">
        <title>101 Dothideomycetes genomes: a test case for predicting lifestyles and emergence of pathogens.</title>
        <authorList>
            <person name="Haridas S."/>
            <person name="Albert R."/>
            <person name="Binder M."/>
            <person name="Bloem J."/>
            <person name="Labutti K."/>
            <person name="Salamov A."/>
            <person name="Andreopoulos B."/>
            <person name="Baker S."/>
            <person name="Barry K."/>
            <person name="Bills G."/>
            <person name="Bluhm B."/>
            <person name="Cannon C."/>
            <person name="Castanera R."/>
            <person name="Culley D."/>
            <person name="Daum C."/>
            <person name="Ezra D."/>
            <person name="Gonzalez J."/>
            <person name="Henrissat B."/>
            <person name="Kuo A."/>
            <person name="Liang C."/>
            <person name="Lipzen A."/>
            <person name="Lutzoni F."/>
            <person name="Magnuson J."/>
            <person name="Mondo S."/>
            <person name="Nolan M."/>
            <person name="Ohm R."/>
            <person name="Pangilinan J."/>
            <person name="Park H.-J."/>
            <person name="Ramirez L."/>
            <person name="Alfaro M."/>
            <person name="Sun H."/>
            <person name="Tritt A."/>
            <person name="Yoshinaga Y."/>
            <person name="Zwiers L.-H."/>
            <person name="Turgeon B."/>
            <person name="Goodwin S."/>
            <person name="Spatafora J."/>
            <person name="Crous P."/>
            <person name="Grigoriev I."/>
        </authorList>
    </citation>
    <scope>NUCLEOTIDE SEQUENCE</scope>
    <source>
        <strain evidence="1">CBS 113818</strain>
    </source>
</reference>
<dbReference type="OrthoDB" id="3806855at2759"/>
<dbReference type="AlphaFoldDB" id="A0A6A6ZJS1"/>
<proteinExistence type="predicted"/>
<protein>
    <submittedName>
        <fullName evidence="1">Uncharacterized protein</fullName>
    </submittedName>
</protein>
<dbReference type="Pfam" id="PF12013">
    <property type="entry name" value="OrsD"/>
    <property type="match status" value="1"/>
</dbReference>
<accession>A0A6A6ZJS1</accession>
<name>A0A6A6ZJS1_9PLEO</name>
<gene>
    <name evidence="1" type="ORF">CC86DRAFT_113447</name>
</gene>
<organism evidence="1 2">
    <name type="scientific">Ophiobolus disseminans</name>
    <dbReference type="NCBI Taxonomy" id="1469910"/>
    <lineage>
        <taxon>Eukaryota</taxon>
        <taxon>Fungi</taxon>
        <taxon>Dikarya</taxon>
        <taxon>Ascomycota</taxon>
        <taxon>Pezizomycotina</taxon>
        <taxon>Dothideomycetes</taxon>
        <taxon>Pleosporomycetidae</taxon>
        <taxon>Pleosporales</taxon>
        <taxon>Pleosporineae</taxon>
        <taxon>Phaeosphaeriaceae</taxon>
        <taxon>Ophiobolus</taxon>
    </lineage>
</organism>
<dbReference type="EMBL" id="MU006240">
    <property type="protein sequence ID" value="KAF2820467.1"/>
    <property type="molecule type" value="Genomic_DNA"/>
</dbReference>
<evidence type="ECO:0000313" key="2">
    <source>
        <dbReference type="Proteomes" id="UP000799424"/>
    </source>
</evidence>
<sequence length="154" mass="16891">MQGESAFAYMALYSVLVCRKHGCAIYGLDEHLKRHHHMSAAERRALLAAYKDCNVLPLAEVTQPMPCSAPIDELGPAQDAFLCSSSSGGGGGSAACGFISTSRAKMQQHVNQQHHTKLTRWSSILGRYRHTALSGVYLGTTYTRSPRYIWSHPP</sequence>
<evidence type="ECO:0000313" key="1">
    <source>
        <dbReference type="EMBL" id="KAF2820467.1"/>
    </source>
</evidence>
<dbReference type="InterPro" id="IPR022698">
    <property type="entry name" value="OrsD"/>
</dbReference>
<dbReference type="Proteomes" id="UP000799424">
    <property type="component" value="Unassembled WGS sequence"/>
</dbReference>